<feature type="compositionally biased region" description="Low complexity" evidence="4">
    <location>
        <begin position="350"/>
        <end position="359"/>
    </location>
</feature>
<dbReference type="InterPro" id="IPR040976">
    <property type="entry name" value="Pkinase_fungal"/>
</dbReference>
<reference evidence="6" key="2">
    <citation type="submission" date="2023-01" db="EMBL/GenBank/DDBJ databases">
        <authorList>
            <person name="Petersen C."/>
        </authorList>
    </citation>
    <scope>NUCLEOTIDE SEQUENCE</scope>
    <source>
        <strain evidence="6">IBT 17514</strain>
    </source>
</reference>
<feature type="domain" description="Fungal-type protein kinase" evidence="5">
    <location>
        <begin position="97"/>
        <end position="511"/>
    </location>
</feature>
<dbReference type="GO" id="GO:0004674">
    <property type="term" value="F:protein serine/threonine kinase activity"/>
    <property type="evidence" value="ECO:0007669"/>
    <property type="project" value="UniProtKB-EC"/>
</dbReference>
<dbReference type="EC" id="2.7.11.1" evidence="1"/>
<reference evidence="6" key="1">
    <citation type="journal article" date="2023" name="IMA Fungus">
        <title>Comparative genomic study of the Penicillium genus elucidates a diverse pangenome and 15 lateral gene transfer events.</title>
        <authorList>
            <person name="Petersen C."/>
            <person name="Sorensen T."/>
            <person name="Nielsen M.R."/>
            <person name="Sondergaard T.E."/>
            <person name="Sorensen J.L."/>
            <person name="Fitzpatrick D.A."/>
            <person name="Frisvad J.C."/>
            <person name="Nielsen K.L."/>
        </authorList>
    </citation>
    <scope>NUCLEOTIDE SEQUENCE</scope>
    <source>
        <strain evidence="6">IBT 17514</strain>
    </source>
</reference>
<dbReference type="Proteomes" id="UP001215712">
    <property type="component" value="Unassembled WGS sequence"/>
</dbReference>
<proteinExistence type="predicted"/>
<accession>A0AAD6HFG8</accession>
<dbReference type="PROSITE" id="PS00109">
    <property type="entry name" value="PROTEIN_KINASE_TYR"/>
    <property type="match status" value="1"/>
</dbReference>
<evidence type="ECO:0000313" key="7">
    <source>
        <dbReference type="Proteomes" id="UP001215712"/>
    </source>
</evidence>
<dbReference type="EMBL" id="JAQJAN010000013">
    <property type="protein sequence ID" value="KAJ5712432.1"/>
    <property type="molecule type" value="Genomic_DNA"/>
</dbReference>
<dbReference type="InterPro" id="IPR008266">
    <property type="entry name" value="Tyr_kinase_AS"/>
</dbReference>
<dbReference type="Pfam" id="PF17667">
    <property type="entry name" value="Pkinase_fungal"/>
    <property type="match status" value="1"/>
</dbReference>
<dbReference type="PANTHER" id="PTHR38248">
    <property type="entry name" value="FUNK1 6"/>
    <property type="match status" value="1"/>
</dbReference>
<evidence type="ECO:0000256" key="2">
    <source>
        <dbReference type="ARBA" id="ARBA00047899"/>
    </source>
</evidence>
<dbReference type="Gene3D" id="1.10.510.10">
    <property type="entry name" value="Transferase(Phosphotransferase) domain 1"/>
    <property type="match status" value="1"/>
</dbReference>
<comment type="catalytic activity">
    <reaction evidence="3">
        <text>L-seryl-[protein] + ATP = O-phospho-L-seryl-[protein] + ADP + H(+)</text>
        <dbReference type="Rhea" id="RHEA:17989"/>
        <dbReference type="Rhea" id="RHEA-COMP:9863"/>
        <dbReference type="Rhea" id="RHEA-COMP:11604"/>
        <dbReference type="ChEBI" id="CHEBI:15378"/>
        <dbReference type="ChEBI" id="CHEBI:29999"/>
        <dbReference type="ChEBI" id="CHEBI:30616"/>
        <dbReference type="ChEBI" id="CHEBI:83421"/>
        <dbReference type="ChEBI" id="CHEBI:456216"/>
        <dbReference type="EC" id="2.7.11.1"/>
    </reaction>
</comment>
<evidence type="ECO:0000256" key="3">
    <source>
        <dbReference type="ARBA" id="ARBA00048679"/>
    </source>
</evidence>
<organism evidence="6 7">
    <name type="scientific">Penicillium malachiteum</name>
    <dbReference type="NCBI Taxonomy" id="1324776"/>
    <lineage>
        <taxon>Eukaryota</taxon>
        <taxon>Fungi</taxon>
        <taxon>Dikarya</taxon>
        <taxon>Ascomycota</taxon>
        <taxon>Pezizomycotina</taxon>
        <taxon>Eurotiomycetes</taxon>
        <taxon>Eurotiomycetidae</taxon>
        <taxon>Eurotiales</taxon>
        <taxon>Aspergillaceae</taxon>
        <taxon>Penicillium</taxon>
    </lineage>
</organism>
<feature type="region of interest" description="Disordered" evidence="4">
    <location>
        <begin position="345"/>
        <end position="381"/>
    </location>
</feature>
<name>A0AAD6HFG8_9EURO</name>
<comment type="caution">
    <text evidence="6">The sequence shown here is derived from an EMBL/GenBank/DDBJ whole genome shotgun (WGS) entry which is preliminary data.</text>
</comment>
<sequence length="605" mass="68013">MSDSLVSDPIFFGNIDGLSAASDAIFKRCTEGTNALFANGWKGWPKDANQEDVLNWFAEISEALAKISHQYNPTLMQTRRPLAQPNKPIQGSTAERKLDIGFVSDATAGKDTRCQWSQILVPGELKSNAAADTASKAWLDLGKYAREVLAAQDTRRFVLGFTLCGSFMRIWAFDRLGGIASDRFDINEDGLQFVSTILAFFWMSEADCGFDPTIMTHSGKRMIEIEHNGRTERLVLEQLMKRAPCIAGRATTCWKAYNEVDPDTPLVVKDSWQYTERDEEGELLQEATERGVLNVARHYHHETVYVYGKADDVQENLRGGLDVRTASNYRPERLVVLTGRTESDLPRIGRNSGRSSTKRSSSEIGVFLPPGKRPCSASPTKAFSTALPNRIHRRIVVRDYGKPIYKASTHAALLAALDACITGHESLRNAGILHRDISVNNLLINEDKDNPSWPSFLIDLDLAIKEQRHRVSGANSKTGTRAFMAIGSLLGEKHSFMHDLESFFWVIFWICIHYEGPGKGRTVPRFDKWNYMDTDELANMKKGQISDEADFVKAASDYFTDYYRPLIPCVNALRREVFPHGRRWAKEDAGLYDRMKKVLRHASAG</sequence>
<gene>
    <name evidence="6" type="ORF">N7493_008900</name>
</gene>
<dbReference type="PANTHER" id="PTHR38248:SF2">
    <property type="entry name" value="FUNK1 11"/>
    <property type="match status" value="1"/>
</dbReference>
<comment type="catalytic activity">
    <reaction evidence="2">
        <text>L-threonyl-[protein] + ATP = O-phospho-L-threonyl-[protein] + ADP + H(+)</text>
        <dbReference type="Rhea" id="RHEA:46608"/>
        <dbReference type="Rhea" id="RHEA-COMP:11060"/>
        <dbReference type="Rhea" id="RHEA-COMP:11605"/>
        <dbReference type="ChEBI" id="CHEBI:15378"/>
        <dbReference type="ChEBI" id="CHEBI:30013"/>
        <dbReference type="ChEBI" id="CHEBI:30616"/>
        <dbReference type="ChEBI" id="CHEBI:61977"/>
        <dbReference type="ChEBI" id="CHEBI:456216"/>
        <dbReference type="EC" id="2.7.11.1"/>
    </reaction>
</comment>
<evidence type="ECO:0000256" key="1">
    <source>
        <dbReference type="ARBA" id="ARBA00012513"/>
    </source>
</evidence>
<keyword evidence="7" id="KW-1185">Reference proteome</keyword>
<evidence type="ECO:0000313" key="6">
    <source>
        <dbReference type="EMBL" id="KAJ5712432.1"/>
    </source>
</evidence>
<dbReference type="AlphaFoldDB" id="A0AAD6HFG8"/>
<protein>
    <recommendedName>
        <fullName evidence="1">non-specific serine/threonine protein kinase</fullName>
        <ecNumber evidence="1">2.7.11.1</ecNumber>
    </recommendedName>
</protein>
<evidence type="ECO:0000256" key="4">
    <source>
        <dbReference type="SAM" id="MobiDB-lite"/>
    </source>
</evidence>
<dbReference type="InterPro" id="IPR011009">
    <property type="entry name" value="Kinase-like_dom_sf"/>
</dbReference>
<dbReference type="SUPFAM" id="SSF56112">
    <property type="entry name" value="Protein kinase-like (PK-like)"/>
    <property type="match status" value="1"/>
</dbReference>
<evidence type="ECO:0000259" key="5">
    <source>
        <dbReference type="Pfam" id="PF17667"/>
    </source>
</evidence>